<dbReference type="InterPro" id="IPR014001">
    <property type="entry name" value="Helicase_ATP-bd"/>
</dbReference>
<dbReference type="InterPro" id="IPR001650">
    <property type="entry name" value="Helicase_C-like"/>
</dbReference>
<keyword evidence="6" id="KW-1185">Reference proteome</keyword>
<dbReference type="RefSeq" id="XP_062707434.1">
    <property type="nucleotide sequence ID" value="XM_062851450.1"/>
</dbReference>
<evidence type="ECO:0000313" key="5">
    <source>
        <dbReference type="EnsemblMetazoa" id="AALFPA23_004435.P5424"/>
    </source>
</evidence>
<feature type="region of interest" description="Disordered" evidence="2">
    <location>
        <begin position="1"/>
        <end position="59"/>
    </location>
</feature>
<dbReference type="Gene3D" id="3.40.50.300">
    <property type="entry name" value="P-loop containing nucleotide triphosphate hydrolases"/>
    <property type="match status" value="1"/>
</dbReference>
<feature type="compositionally biased region" description="Low complexity" evidence="2">
    <location>
        <begin position="74"/>
        <end position="87"/>
    </location>
</feature>
<dbReference type="PROSITE" id="PS51194">
    <property type="entry name" value="HELICASE_CTER"/>
    <property type="match status" value="1"/>
</dbReference>
<proteinExistence type="predicted"/>
<dbReference type="EnsemblMetazoa" id="AALFPA23_004435.R5424">
    <property type="protein sequence ID" value="AALFPA23_004435.P5424"/>
    <property type="gene ID" value="AALFPA23_004435"/>
</dbReference>
<dbReference type="Gene3D" id="3.40.50.10810">
    <property type="entry name" value="Tandem AAA-ATPase domain"/>
    <property type="match status" value="1"/>
</dbReference>
<dbReference type="InterPro" id="IPR000330">
    <property type="entry name" value="SNF2_N"/>
</dbReference>
<name>A0ABM1Y046_AEDAL</name>
<dbReference type="InterPro" id="IPR038718">
    <property type="entry name" value="SNF2-like_sf"/>
</dbReference>
<keyword evidence="1" id="KW-0378">Hydrolase</keyword>
<dbReference type="PANTHER" id="PTHR10799">
    <property type="entry name" value="SNF2/RAD54 HELICASE FAMILY"/>
    <property type="match status" value="1"/>
</dbReference>
<evidence type="ECO:0000259" key="3">
    <source>
        <dbReference type="PROSITE" id="PS51192"/>
    </source>
</evidence>
<dbReference type="Pfam" id="PF00176">
    <property type="entry name" value="SNF2-rel_dom"/>
    <property type="match status" value="1"/>
</dbReference>
<evidence type="ECO:0008006" key="7">
    <source>
        <dbReference type="Google" id="ProtNLM"/>
    </source>
</evidence>
<feature type="compositionally biased region" description="Basic and acidic residues" evidence="2">
    <location>
        <begin position="193"/>
        <end position="203"/>
    </location>
</feature>
<reference evidence="5" key="2">
    <citation type="submission" date="2025-05" db="UniProtKB">
        <authorList>
            <consortium name="EnsemblMetazoa"/>
        </authorList>
    </citation>
    <scope>IDENTIFICATION</scope>
    <source>
        <strain evidence="5">Foshan</strain>
    </source>
</reference>
<feature type="region of interest" description="Disordered" evidence="2">
    <location>
        <begin position="162"/>
        <end position="215"/>
    </location>
</feature>
<evidence type="ECO:0000259" key="4">
    <source>
        <dbReference type="PROSITE" id="PS51194"/>
    </source>
</evidence>
<sequence>MSLRQFRKPAHSGSNGAVPSAGDQKLEMVPGRQRIQALVDSESETECGTTPTKAALPDKVIVSPVPIPTVGAVSSAAATTASPPTTSQNGTVDPPPVLTVRDKELCLQKVRSERPDVDTMLVQDTLVRHQWSVEKALEDLKSYMPNKKRMFSISPAAVFQKAPTLNNIPRKPDNPAKKRRMDAEDGGSDSEDESGKQQERVFDSDDDSDDGGNYGMSKDRKGVFEFLNNGTANELTAVKTLSTKKVDLLLEQRPFTSWDDLVDKLKSHKSLQTDILNHTQEYLSRRNNLVTIMNKCKKMCQKLESAIAADGGLVEQPSNIPEGFKLAEYQLVGLNWLSVMHRNDMNGILADEMGLGKTIQVIAFLAWLKENDLIKHPQLIVVPSSTLDNWENELRKWCPELILMKYYGSQEERKLIRIDWAKNGISDVDVVLTTYHMMGASGEEKKMWRVTPFQYVIFDEAHMLKNMTSQRYENLLRIRADRRILLTGTPLQNNLLELMSLLCFVMPKLFGGKVEDIKALFQRIKTKDSGEDQTTFEKNQIERAKQIMKPFILRRLKKDVLSFLPPKTEEIMKVPMLNSQKEKYMDLVSEYQNATGVFKSSTEISGMSIMMDMRKLANHPLLLRYYFSDAEVRKIARKLAGDSDWKNKNIDETFQDIAYLSDFKLLQLKDKYTSLYDLRIPDQLIVASGKFRQLDELLPKLKSEGHRVLIFSQFVMMLDIMEKYLDIRKYGFLRLDGQTAVTERQEMIDLYTEDPNIFIFLLSTKAGGLGINLTAADTVIIHDIDFNPYNDKQAEDRSHRMGQTKPVTIYKLISDGTIEEGMLMIAQEKLQLEKDVTDEGKDQHLNNLNFLFVTLFSSSKGADKKEEHKCMVRLLTMALNMDENKAETILKNESPKKNQQDEDF</sequence>
<dbReference type="InterPro" id="IPR027417">
    <property type="entry name" value="P-loop_NTPase"/>
</dbReference>
<organism evidence="5 6">
    <name type="scientific">Aedes albopictus</name>
    <name type="common">Asian tiger mosquito</name>
    <name type="synonym">Stegomyia albopicta</name>
    <dbReference type="NCBI Taxonomy" id="7160"/>
    <lineage>
        <taxon>Eukaryota</taxon>
        <taxon>Metazoa</taxon>
        <taxon>Ecdysozoa</taxon>
        <taxon>Arthropoda</taxon>
        <taxon>Hexapoda</taxon>
        <taxon>Insecta</taxon>
        <taxon>Pterygota</taxon>
        <taxon>Neoptera</taxon>
        <taxon>Endopterygota</taxon>
        <taxon>Diptera</taxon>
        <taxon>Nematocera</taxon>
        <taxon>Culicoidea</taxon>
        <taxon>Culicidae</taxon>
        <taxon>Culicinae</taxon>
        <taxon>Aedini</taxon>
        <taxon>Aedes</taxon>
        <taxon>Stegomyia</taxon>
    </lineage>
</organism>
<reference evidence="6" key="1">
    <citation type="journal article" date="2015" name="Proc. Natl. Acad. Sci. U.S.A.">
        <title>Genome sequence of the Asian Tiger mosquito, Aedes albopictus, reveals insights into its biology, genetics, and evolution.</title>
        <authorList>
            <person name="Chen X.G."/>
            <person name="Jiang X."/>
            <person name="Gu J."/>
            <person name="Xu M."/>
            <person name="Wu Y."/>
            <person name="Deng Y."/>
            <person name="Zhang C."/>
            <person name="Bonizzoni M."/>
            <person name="Dermauw W."/>
            <person name="Vontas J."/>
            <person name="Armbruster P."/>
            <person name="Huang X."/>
            <person name="Yang Y."/>
            <person name="Zhang H."/>
            <person name="He W."/>
            <person name="Peng H."/>
            <person name="Liu Y."/>
            <person name="Wu K."/>
            <person name="Chen J."/>
            <person name="Lirakis M."/>
            <person name="Topalis P."/>
            <person name="Van Leeuwen T."/>
            <person name="Hall A.B."/>
            <person name="Jiang X."/>
            <person name="Thorpe C."/>
            <person name="Mueller R.L."/>
            <person name="Sun C."/>
            <person name="Waterhouse R.M."/>
            <person name="Yan G."/>
            <person name="Tu Z.J."/>
            <person name="Fang X."/>
            <person name="James A.A."/>
        </authorList>
    </citation>
    <scope>NUCLEOTIDE SEQUENCE [LARGE SCALE GENOMIC DNA]</scope>
    <source>
        <strain evidence="6">Foshan</strain>
    </source>
</reference>
<dbReference type="SMART" id="SM00490">
    <property type="entry name" value="HELICc"/>
    <property type="match status" value="1"/>
</dbReference>
<dbReference type="InterPro" id="IPR049730">
    <property type="entry name" value="SNF2/RAD54-like_C"/>
</dbReference>
<accession>A0ABM1Y046</accession>
<evidence type="ECO:0000313" key="6">
    <source>
        <dbReference type="Proteomes" id="UP000069940"/>
    </source>
</evidence>
<evidence type="ECO:0000256" key="2">
    <source>
        <dbReference type="SAM" id="MobiDB-lite"/>
    </source>
</evidence>
<feature type="compositionally biased region" description="Basic residues" evidence="2">
    <location>
        <begin position="1"/>
        <end position="10"/>
    </location>
</feature>
<dbReference type="SUPFAM" id="SSF52540">
    <property type="entry name" value="P-loop containing nucleoside triphosphate hydrolases"/>
    <property type="match status" value="2"/>
</dbReference>
<dbReference type="Pfam" id="PF00271">
    <property type="entry name" value="Helicase_C"/>
    <property type="match status" value="1"/>
</dbReference>
<dbReference type="PROSITE" id="PS51192">
    <property type="entry name" value="HELICASE_ATP_BIND_1"/>
    <property type="match status" value="1"/>
</dbReference>
<dbReference type="CDD" id="cd18793">
    <property type="entry name" value="SF2_C_SNF"/>
    <property type="match status" value="1"/>
</dbReference>
<evidence type="ECO:0000256" key="1">
    <source>
        <dbReference type="ARBA" id="ARBA00022801"/>
    </source>
</evidence>
<feature type="domain" description="Helicase C-terminal" evidence="4">
    <location>
        <begin position="693"/>
        <end position="849"/>
    </location>
</feature>
<dbReference type="GeneID" id="109622900"/>
<dbReference type="SMART" id="SM00487">
    <property type="entry name" value="DEXDc"/>
    <property type="match status" value="1"/>
</dbReference>
<protein>
    <recommendedName>
        <fullName evidence="7">Chromodomain-helicase dna-binding protein</fullName>
    </recommendedName>
</protein>
<feature type="domain" description="Helicase ATP-binding" evidence="3">
    <location>
        <begin position="338"/>
        <end position="508"/>
    </location>
</feature>
<dbReference type="Proteomes" id="UP000069940">
    <property type="component" value="Unassembled WGS sequence"/>
</dbReference>
<feature type="region of interest" description="Disordered" evidence="2">
    <location>
        <begin position="74"/>
        <end position="97"/>
    </location>
</feature>